<feature type="region of interest" description="Disordered" evidence="2">
    <location>
        <begin position="241"/>
        <end position="288"/>
    </location>
</feature>
<proteinExistence type="predicted"/>
<evidence type="ECO:0000256" key="2">
    <source>
        <dbReference type="SAM" id="MobiDB-lite"/>
    </source>
</evidence>
<feature type="compositionally biased region" description="Basic residues" evidence="2">
    <location>
        <begin position="263"/>
        <end position="288"/>
    </location>
</feature>
<dbReference type="AlphaFoldDB" id="A0A6J8CIE2"/>
<accession>A0A6J8CIE2</accession>
<evidence type="ECO:0000256" key="1">
    <source>
        <dbReference type="SAM" id="Coils"/>
    </source>
</evidence>
<reference evidence="3 4" key="1">
    <citation type="submission" date="2020-06" db="EMBL/GenBank/DDBJ databases">
        <authorList>
            <person name="Li R."/>
            <person name="Bekaert M."/>
        </authorList>
    </citation>
    <scope>NUCLEOTIDE SEQUENCE [LARGE SCALE GENOMIC DNA]</scope>
    <source>
        <strain evidence="4">wild</strain>
    </source>
</reference>
<dbReference type="Proteomes" id="UP000507470">
    <property type="component" value="Unassembled WGS sequence"/>
</dbReference>
<evidence type="ECO:0000313" key="4">
    <source>
        <dbReference type="Proteomes" id="UP000507470"/>
    </source>
</evidence>
<evidence type="ECO:0000313" key="3">
    <source>
        <dbReference type="EMBL" id="CAC5395825.1"/>
    </source>
</evidence>
<organism evidence="3 4">
    <name type="scientific">Mytilus coruscus</name>
    <name type="common">Sea mussel</name>
    <dbReference type="NCBI Taxonomy" id="42192"/>
    <lineage>
        <taxon>Eukaryota</taxon>
        <taxon>Metazoa</taxon>
        <taxon>Spiralia</taxon>
        <taxon>Lophotrochozoa</taxon>
        <taxon>Mollusca</taxon>
        <taxon>Bivalvia</taxon>
        <taxon>Autobranchia</taxon>
        <taxon>Pteriomorphia</taxon>
        <taxon>Mytilida</taxon>
        <taxon>Mytiloidea</taxon>
        <taxon>Mytilidae</taxon>
        <taxon>Mytilinae</taxon>
        <taxon>Mytilus</taxon>
    </lineage>
</organism>
<gene>
    <name evidence="3" type="ORF">MCOR_30450</name>
</gene>
<feature type="coiled-coil region" evidence="1">
    <location>
        <begin position="95"/>
        <end position="189"/>
    </location>
</feature>
<keyword evidence="4" id="KW-1185">Reference proteome</keyword>
<name>A0A6J8CIE2_MYTCO</name>
<keyword evidence="1" id="KW-0175">Coiled coil</keyword>
<dbReference type="EMBL" id="CACVKT020005575">
    <property type="protein sequence ID" value="CAC5395825.1"/>
    <property type="molecule type" value="Genomic_DNA"/>
</dbReference>
<protein>
    <submittedName>
        <fullName evidence="3">Uncharacterized protein</fullName>
    </submittedName>
</protein>
<sequence>MDNNKNSCQAFCLPMLTQGEYIPSIIKTAGQLILGNGNEIRCDRTRMVEKKINADKNGHRDEKTKIIKEKGENIKLLQDKNDSLLLKTSDQAGKIIQLEVVNTEKDREIEEMKNARKIKDREIEEMKNARKIKDREIEEIKKKYEEILKRKEEDYNRENNNLSEKNGNLENQNIELEMEKEMLKKEIENKPNNHVITQRFNTLESMSVKQSKRLHHIETVLENNSPTITNATNIQINQTKSKGAIDTKKSVYNTKQPTPRLENRRRRDFSPRKPKTTIKLKSVQKKKK</sequence>